<evidence type="ECO:0000313" key="8">
    <source>
        <dbReference type="Proteomes" id="UP000361836"/>
    </source>
</evidence>
<dbReference type="PANTHER" id="PTHR43479">
    <property type="entry name" value="ACREF/ENVCD OPERON REPRESSOR-RELATED"/>
    <property type="match status" value="1"/>
</dbReference>
<organism evidence="5 8">
    <name type="scientific">Collinsella aerofaciens</name>
    <dbReference type="NCBI Taxonomy" id="74426"/>
    <lineage>
        <taxon>Bacteria</taxon>
        <taxon>Bacillati</taxon>
        <taxon>Actinomycetota</taxon>
        <taxon>Coriobacteriia</taxon>
        <taxon>Coriobacteriales</taxon>
        <taxon>Coriobacteriaceae</taxon>
        <taxon>Collinsella</taxon>
    </lineage>
</organism>
<dbReference type="Proteomes" id="UP000330807">
    <property type="component" value="Unassembled WGS sequence"/>
</dbReference>
<dbReference type="Gene3D" id="1.10.357.10">
    <property type="entry name" value="Tetracycline Repressor, domain 2"/>
    <property type="match status" value="1"/>
</dbReference>
<protein>
    <submittedName>
        <fullName evidence="5">Bacterial regulatory proteins, tetR family</fullName>
    </submittedName>
</protein>
<dbReference type="RefSeq" id="WP_152073132.1">
    <property type="nucleotide sequence ID" value="NZ_CABVUS010000003.1"/>
</dbReference>
<evidence type="ECO:0000256" key="2">
    <source>
        <dbReference type="PROSITE-ProRule" id="PRU00335"/>
    </source>
</evidence>
<evidence type="ECO:0000313" key="4">
    <source>
        <dbReference type="EMBL" id="VWL93717.1"/>
    </source>
</evidence>
<gene>
    <name evidence="4" type="ORF">KCJAJFAP_02194</name>
    <name evidence="5" type="ORF">KCJAJFAP_02198</name>
    <name evidence="6" type="ORF">LMKDKBCB_02088</name>
</gene>
<evidence type="ECO:0000313" key="6">
    <source>
        <dbReference type="EMBL" id="VWL99388.1"/>
    </source>
</evidence>
<dbReference type="EMBL" id="CABWIE010000015">
    <property type="protein sequence ID" value="VWL93717.1"/>
    <property type="molecule type" value="Genomic_DNA"/>
</dbReference>
<dbReference type="AlphaFoldDB" id="A0A5K1IBB5"/>
<dbReference type="Pfam" id="PF00440">
    <property type="entry name" value="TetR_N"/>
    <property type="match status" value="1"/>
</dbReference>
<dbReference type="GO" id="GO:0003677">
    <property type="term" value="F:DNA binding"/>
    <property type="evidence" value="ECO:0007669"/>
    <property type="project" value="UniProtKB-UniRule"/>
</dbReference>
<dbReference type="EMBL" id="CABWIE010000015">
    <property type="protein sequence ID" value="VWL93733.1"/>
    <property type="molecule type" value="Genomic_DNA"/>
</dbReference>
<dbReference type="Proteomes" id="UP000361836">
    <property type="component" value="Unassembled WGS sequence"/>
</dbReference>
<feature type="DNA-binding region" description="H-T-H motif" evidence="2">
    <location>
        <begin position="30"/>
        <end position="49"/>
    </location>
</feature>
<evidence type="ECO:0000313" key="5">
    <source>
        <dbReference type="EMBL" id="VWL93733.1"/>
    </source>
</evidence>
<proteinExistence type="predicted"/>
<dbReference type="InterPro" id="IPR001647">
    <property type="entry name" value="HTH_TetR"/>
</dbReference>
<dbReference type="InterPro" id="IPR009057">
    <property type="entry name" value="Homeodomain-like_sf"/>
</dbReference>
<keyword evidence="8" id="KW-1185">Reference proteome</keyword>
<dbReference type="SUPFAM" id="SSF46689">
    <property type="entry name" value="Homeodomain-like"/>
    <property type="match status" value="1"/>
</dbReference>
<dbReference type="PROSITE" id="PS50977">
    <property type="entry name" value="HTH_TETR_2"/>
    <property type="match status" value="1"/>
</dbReference>
<dbReference type="EMBL" id="CABWIH010000043">
    <property type="protein sequence ID" value="VWL99388.1"/>
    <property type="molecule type" value="Genomic_DNA"/>
</dbReference>
<dbReference type="InterPro" id="IPR050624">
    <property type="entry name" value="HTH-type_Tx_Regulator"/>
</dbReference>
<evidence type="ECO:0000313" key="7">
    <source>
        <dbReference type="Proteomes" id="UP000330807"/>
    </source>
</evidence>
<keyword evidence="1 2" id="KW-0238">DNA-binding</keyword>
<accession>A0A5K1IBB5</accession>
<name>A0A5K1IBB5_9ACTN</name>
<reference evidence="7 8" key="1">
    <citation type="submission" date="2019-10" db="EMBL/GenBank/DDBJ databases">
        <authorList>
            <person name="Wolf R A."/>
        </authorList>
    </citation>
    <scope>NUCLEOTIDE SEQUENCE [LARGE SCALE GENOMIC DNA]</scope>
    <source>
        <strain evidence="6">Collinsella_aerofaciens_AK_138A</strain>
        <strain evidence="5">Collinsella_aerofaciens_MC2</strain>
    </source>
</reference>
<evidence type="ECO:0000259" key="3">
    <source>
        <dbReference type="PROSITE" id="PS50977"/>
    </source>
</evidence>
<evidence type="ECO:0000256" key="1">
    <source>
        <dbReference type="ARBA" id="ARBA00023125"/>
    </source>
</evidence>
<dbReference type="OrthoDB" id="9810250at2"/>
<feature type="domain" description="HTH tetR-type" evidence="3">
    <location>
        <begin position="7"/>
        <end position="67"/>
    </location>
</feature>
<sequence length="187" mass="20530">MGDLRTEKSEEAIRAAFFELVRERGFERVTVGELCRRARVGRSTFYDHHEDKYELLSCLVGEVLTRAQAMMEERFAAASDVAAVVGGAYAWFESERDELSCLLTIHVPEADLAAQFRALLEEGFEERLVGGGGTGNGTPTVPVELLAKLYASSALTMLEWVLVHGSEDGAAATFVDEAWARLMPLLG</sequence>
<dbReference type="PANTHER" id="PTHR43479:SF7">
    <property type="entry name" value="TETR-FAMILY TRANSCRIPTIONAL REGULATOR"/>
    <property type="match status" value="1"/>
</dbReference>